<dbReference type="OrthoDB" id="9781892at2"/>
<dbReference type="RefSeq" id="WP_103903891.1">
    <property type="nucleotide sequence ID" value="NZ_PQWB01000097.1"/>
</dbReference>
<dbReference type="PANTHER" id="PTHR30160:SF1">
    <property type="entry name" value="LIPOPOLYSACCHARIDE 1,2-N-ACETYLGLUCOSAMINETRANSFERASE-RELATED"/>
    <property type="match status" value="1"/>
</dbReference>
<comment type="caution">
    <text evidence="3">The sequence shown here is derived from an EMBL/GenBank/DDBJ whole genome shotgun (WGS) entry which is preliminary data.</text>
</comment>
<dbReference type="PANTHER" id="PTHR30160">
    <property type="entry name" value="TETRAACYLDISACCHARIDE 4'-KINASE-RELATED"/>
    <property type="match status" value="1"/>
</dbReference>
<dbReference type="AlphaFoldDB" id="A0A2S5DCP4"/>
<dbReference type="Pfam" id="PF01075">
    <property type="entry name" value="Glyco_transf_9"/>
    <property type="match status" value="1"/>
</dbReference>
<dbReference type="EMBL" id="PQWB01000097">
    <property type="protein sequence ID" value="POZ60747.1"/>
    <property type="molecule type" value="Genomic_DNA"/>
</dbReference>
<dbReference type="GO" id="GO:0005829">
    <property type="term" value="C:cytosol"/>
    <property type="evidence" value="ECO:0007669"/>
    <property type="project" value="TreeGrafter"/>
</dbReference>
<name>A0A2S5DCP4_9NEIS</name>
<dbReference type="Gene3D" id="3.40.50.2000">
    <property type="entry name" value="Glycogen Phosphorylase B"/>
    <property type="match status" value="2"/>
</dbReference>
<dbReference type="InterPro" id="IPR051199">
    <property type="entry name" value="LPS_LOS_Heptosyltrfase"/>
</dbReference>
<evidence type="ECO:0000256" key="1">
    <source>
        <dbReference type="ARBA" id="ARBA00022676"/>
    </source>
</evidence>
<dbReference type="Proteomes" id="UP000237082">
    <property type="component" value="Unassembled WGS sequence"/>
</dbReference>
<dbReference type="SUPFAM" id="SSF53756">
    <property type="entry name" value="UDP-Glycosyltransferase/glycogen phosphorylase"/>
    <property type="match status" value="1"/>
</dbReference>
<reference evidence="4" key="1">
    <citation type="submission" date="2018-02" db="EMBL/GenBank/DDBJ databases">
        <authorList>
            <person name="O'Hara-Hanley K."/>
            <person name="Soby S."/>
        </authorList>
    </citation>
    <scope>NUCLEOTIDE SEQUENCE [LARGE SCALE GENOMIC DNA]</scope>
    <source>
        <strain evidence="4">MWU14-2602</strain>
    </source>
</reference>
<evidence type="ECO:0000313" key="3">
    <source>
        <dbReference type="EMBL" id="POZ60747.1"/>
    </source>
</evidence>
<keyword evidence="4" id="KW-1185">Reference proteome</keyword>
<evidence type="ECO:0000313" key="4">
    <source>
        <dbReference type="Proteomes" id="UP000237082"/>
    </source>
</evidence>
<protein>
    <submittedName>
        <fullName evidence="3">Heptosyltransferase</fullName>
    </submittedName>
</protein>
<dbReference type="GO" id="GO:0009244">
    <property type="term" value="P:lipopolysaccharide core region biosynthetic process"/>
    <property type="evidence" value="ECO:0007669"/>
    <property type="project" value="TreeGrafter"/>
</dbReference>
<organism evidence="3 4">
    <name type="scientific">Chromobacterium alticapitis</name>
    <dbReference type="NCBI Taxonomy" id="2073169"/>
    <lineage>
        <taxon>Bacteria</taxon>
        <taxon>Pseudomonadati</taxon>
        <taxon>Pseudomonadota</taxon>
        <taxon>Betaproteobacteria</taxon>
        <taxon>Neisseriales</taxon>
        <taxon>Chromobacteriaceae</taxon>
        <taxon>Chromobacterium</taxon>
    </lineage>
</organism>
<sequence>MKPGRFPGRLLIFSALFCRLLLQPLRRQPRRERVGRVLILHQFLLGDALMATSLLAKAREQFPRADIVLACPPGQAPLYADRPYGIRALPWHPRDFTSIRRLFAEPRFDMAYLMGENRLSFLARALGARWIVGFAGERPAYKNWLLDQAVPYADEAEAWTDTAPRLIEGEPPQPFRLEDWPLPAVELPPLPEAGYVVLHVGASSATRYWTEQGWSEVAAAIRGRGLRVLWSCGPGEQALLKGLPQADDLVMAGNLNLVQLRGVLARASACVCPDTGIAHLAKVVGTPLLMLFGPGSETLFGGSRFFSRFPCVGAGPAWFPCRSQQTVHHRPVAWARRCERRFGRQDGACRQALCMQAIDAQDVIQKVVGLLK</sequence>
<dbReference type="InterPro" id="IPR002201">
    <property type="entry name" value="Glyco_trans_9"/>
</dbReference>
<gene>
    <name evidence="3" type="ORF">C2I19_17285</name>
</gene>
<dbReference type="GO" id="GO:0008713">
    <property type="term" value="F:ADP-heptose-lipopolysaccharide heptosyltransferase activity"/>
    <property type="evidence" value="ECO:0007669"/>
    <property type="project" value="TreeGrafter"/>
</dbReference>
<dbReference type="CDD" id="cd03789">
    <property type="entry name" value="GT9_LPS_heptosyltransferase"/>
    <property type="match status" value="1"/>
</dbReference>
<keyword evidence="1" id="KW-0328">Glycosyltransferase</keyword>
<keyword evidence="2 3" id="KW-0808">Transferase</keyword>
<proteinExistence type="predicted"/>
<accession>A0A2S5DCP4</accession>
<evidence type="ECO:0000256" key="2">
    <source>
        <dbReference type="ARBA" id="ARBA00022679"/>
    </source>
</evidence>